<feature type="binding site" evidence="6">
    <location>
        <position position="228"/>
    </location>
    <ligand>
        <name>Mg(2+)</name>
        <dbReference type="ChEBI" id="CHEBI:18420"/>
        <label>2</label>
    </ligand>
</feature>
<dbReference type="Pfam" id="PF00459">
    <property type="entry name" value="Inositol_P"/>
    <property type="match status" value="1"/>
</dbReference>
<dbReference type="InterPro" id="IPR050725">
    <property type="entry name" value="CysQ/Inositol_MonoPase"/>
</dbReference>
<dbReference type="PANTHER" id="PTHR43028:SF5">
    <property type="entry name" value="3'(2'),5'-BISPHOSPHATE NUCLEOTIDASE 1"/>
    <property type="match status" value="1"/>
</dbReference>
<feature type="binding site" evidence="6">
    <location>
        <position position="104"/>
    </location>
    <ligand>
        <name>Mg(2+)</name>
        <dbReference type="ChEBI" id="CHEBI:18420"/>
        <label>1</label>
    </ligand>
</feature>
<dbReference type="InterPro" id="IPR006240">
    <property type="entry name" value="CysQ"/>
</dbReference>
<dbReference type="HAMAP" id="MF_02095">
    <property type="entry name" value="CysQ"/>
    <property type="match status" value="1"/>
</dbReference>
<evidence type="ECO:0000313" key="8">
    <source>
        <dbReference type="Proteomes" id="UP001500791"/>
    </source>
</evidence>
<accession>A0ABN0Y173</accession>
<dbReference type="PANTHER" id="PTHR43028">
    <property type="entry name" value="3'(2'),5'-BISPHOSPHATE NUCLEOTIDASE 1"/>
    <property type="match status" value="1"/>
</dbReference>
<feature type="binding site" evidence="6">
    <location>
        <position position="105"/>
    </location>
    <ligand>
        <name>Mg(2+)</name>
        <dbReference type="ChEBI" id="CHEBI:18420"/>
        <label>2</label>
    </ligand>
</feature>
<comment type="subcellular location">
    <subcellularLocation>
        <location evidence="6">Cell inner membrane</location>
        <topology evidence="6">Peripheral membrane protein</topology>
        <orientation evidence="6">Cytoplasmic side</orientation>
    </subcellularLocation>
</comment>
<keyword evidence="6" id="KW-0479">Metal-binding</keyword>
<feature type="binding site" evidence="6">
    <location>
        <position position="102"/>
    </location>
    <ligand>
        <name>Mg(2+)</name>
        <dbReference type="ChEBI" id="CHEBI:18420"/>
        <label>1</label>
    </ligand>
</feature>
<dbReference type="SUPFAM" id="SSF56655">
    <property type="entry name" value="Carbohydrate phosphatase"/>
    <property type="match status" value="1"/>
</dbReference>
<evidence type="ECO:0000256" key="6">
    <source>
        <dbReference type="HAMAP-Rule" id="MF_02095"/>
    </source>
</evidence>
<dbReference type="EMBL" id="BAAAEJ010000002">
    <property type="protein sequence ID" value="GAA0379038.1"/>
    <property type="molecule type" value="Genomic_DNA"/>
</dbReference>
<evidence type="ECO:0000256" key="5">
    <source>
        <dbReference type="ARBA" id="ARBA00023136"/>
    </source>
</evidence>
<dbReference type="EC" id="3.1.3.7" evidence="6"/>
<feature type="binding site" evidence="6">
    <location>
        <position position="102"/>
    </location>
    <ligand>
        <name>Mg(2+)</name>
        <dbReference type="ChEBI" id="CHEBI:18420"/>
        <label>2</label>
    </ligand>
</feature>
<dbReference type="PRINTS" id="PR00377">
    <property type="entry name" value="IMPHPHTASES"/>
</dbReference>
<dbReference type="InterPro" id="IPR020550">
    <property type="entry name" value="Inositol_monophosphatase_CS"/>
</dbReference>
<evidence type="ECO:0000313" key="7">
    <source>
        <dbReference type="EMBL" id="GAA0379038.1"/>
    </source>
</evidence>
<comment type="catalytic activity">
    <reaction evidence="6">
        <text>adenosine 3',5'-bisphosphate + H2O = AMP + phosphate</text>
        <dbReference type="Rhea" id="RHEA:10040"/>
        <dbReference type="ChEBI" id="CHEBI:15377"/>
        <dbReference type="ChEBI" id="CHEBI:43474"/>
        <dbReference type="ChEBI" id="CHEBI:58343"/>
        <dbReference type="ChEBI" id="CHEBI:456215"/>
        <dbReference type="EC" id="3.1.3.7"/>
    </reaction>
</comment>
<evidence type="ECO:0000256" key="1">
    <source>
        <dbReference type="ARBA" id="ARBA00005289"/>
    </source>
</evidence>
<keyword evidence="2 6" id="KW-1003">Cell membrane</keyword>
<feature type="binding site" evidence="6">
    <location>
        <position position="82"/>
    </location>
    <ligand>
        <name>substrate</name>
    </ligand>
</feature>
<keyword evidence="5 6" id="KW-0472">Membrane</keyword>
<dbReference type="Gene3D" id="3.30.540.10">
    <property type="entry name" value="Fructose-1,6-Bisphosphatase, subunit A, domain 1"/>
    <property type="match status" value="1"/>
</dbReference>
<dbReference type="InterPro" id="IPR000760">
    <property type="entry name" value="Inositol_monophosphatase-like"/>
</dbReference>
<dbReference type="Proteomes" id="UP001500791">
    <property type="component" value="Unassembled WGS sequence"/>
</dbReference>
<organism evidence="7 8">
    <name type="scientific">Brevundimonas terrae</name>
    <dbReference type="NCBI Taxonomy" id="363631"/>
    <lineage>
        <taxon>Bacteria</taxon>
        <taxon>Pseudomonadati</taxon>
        <taxon>Pseudomonadota</taxon>
        <taxon>Alphaproteobacteria</taxon>
        <taxon>Caulobacterales</taxon>
        <taxon>Caulobacteraceae</taxon>
        <taxon>Brevundimonas</taxon>
    </lineage>
</organism>
<comment type="similarity">
    <text evidence="1 6">Belongs to the inositol monophosphatase superfamily. CysQ family.</text>
</comment>
<evidence type="ECO:0000256" key="3">
    <source>
        <dbReference type="ARBA" id="ARBA00022519"/>
    </source>
</evidence>
<name>A0ABN0Y173_9CAUL</name>
<keyword evidence="4 6" id="KW-0378">Hydrolase</keyword>
<feature type="binding site" evidence="6">
    <location>
        <position position="82"/>
    </location>
    <ligand>
        <name>Mg(2+)</name>
        <dbReference type="ChEBI" id="CHEBI:18420"/>
        <label>1</label>
    </ligand>
</feature>
<dbReference type="CDD" id="cd01638">
    <property type="entry name" value="CysQ"/>
    <property type="match status" value="1"/>
</dbReference>
<sequence length="268" mass="28977">MSPASPETLERLEADLVSGRLAEIIADIAEEAAEVIRGFWHRGVVAERKADDSPVTEADRAAERVILQRLASEWPGVQTVAEEQSSDSGLPAGCDGWFWLIDPLDGTRGFVQGREAFSVNIALVRDHYVVAGAVVAPATHTSWRSGPLGGGAFRRQNDENWHPIHVRERPNDPVALVSHSLSDEEAERLIRRHGCTQWQALDSSLKLCLIAEGRFDAYPRTGPTSEWDIAAGHAVLQAAGGRIITPDGQGLMYGKPDFANGAFVALGG</sequence>
<proteinExistence type="inferred from homology"/>
<comment type="caution">
    <text evidence="7">The sequence shown here is derived from an EMBL/GenBank/DDBJ whole genome shotgun (WGS) entry which is preliminary data.</text>
</comment>
<keyword evidence="8" id="KW-1185">Reference proteome</keyword>
<evidence type="ECO:0000256" key="4">
    <source>
        <dbReference type="ARBA" id="ARBA00022801"/>
    </source>
</evidence>
<evidence type="ECO:0000256" key="2">
    <source>
        <dbReference type="ARBA" id="ARBA00022475"/>
    </source>
</evidence>
<protein>
    <recommendedName>
        <fullName evidence="6">3'(2'),5'-bisphosphate nucleotidase CysQ</fullName>
        <ecNumber evidence="6">3.1.3.7</ecNumber>
    </recommendedName>
    <alternativeName>
        <fullName evidence="6">3'(2'),5-bisphosphonucleoside 3'(2')-phosphohydrolase</fullName>
    </alternativeName>
    <alternativeName>
        <fullName evidence="6">3'-phosphoadenosine 5'-phosphate phosphatase</fullName>
        <shortName evidence="6">PAP phosphatase</shortName>
    </alternativeName>
</protein>
<dbReference type="Gene3D" id="3.40.190.80">
    <property type="match status" value="1"/>
</dbReference>
<feature type="binding site" evidence="6">
    <location>
        <position position="228"/>
    </location>
    <ligand>
        <name>substrate</name>
    </ligand>
</feature>
<gene>
    <name evidence="6 7" type="primary">cysQ</name>
    <name evidence="7" type="ORF">GCM10009093_02640</name>
</gene>
<feature type="binding site" evidence="6">
    <location>
        <begin position="104"/>
        <end position="107"/>
    </location>
    <ligand>
        <name>substrate</name>
    </ligand>
</feature>
<comment type="function">
    <text evidence="6">Converts adenosine-3',5'-bisphosphate (PAP) to AMP.</text>
</comment>
<keyword evidence="6" id="KW-0460">Magnesium</keyword>
<dbReference type="PROSITE" id="PS00630">
    <property type="entry name" value="IMP_2"/>
    <property type="match status" value="1"/>
</dbReference>
<reference evidence="7 8" key="1">
    <citation type="journal article" date="2019" name="Int. J. Syst. Evol. Microbiol.">
        <title>The Global Catalogue of Microorganisms (GCM) 10K type strain sequencing project: providing services to taxonomists for standard genome sequencing and annotation.</title>
        <authorList>
            <consortium name="The Broad Institute Genomics Platform"/>
            <consortium name="The Broad Institute Genome Sequencing Center for Infectious Disease"/>
            <person name="Wu L."/>
            <person name="Ma J."/>
        </authorList>
    </citation>
    <scope>NUCLEOTIDE SEQUENCE [LARGE SCALE GENOMIC DNA]</scope>
    <source>
        <strain evidence="7 8">JCM 13476</strain>
    </source>
</reference>
<keyword evidence="3 6" id="KW-0997">Cell inner membrane</keyword>
<dbReference type="RefSeq" id="WP_167178577.1">
    <property type="nucleotide sequence ID" value="NZ_JAASQT010000005.1"/>
</dbReference>
<dbReference type="NCBIfam" id="TIGR01331">
    <property type="entry name" value="bisphos_cysQ"/>
    <property type="match status" value="1"/>
</dbReference>
<comment type="cofactor">
    <cofactor evidence="6">
        <name>Mg(2+)</name>
        <dbReference type="ChEBI" id="CHEBI:18420"/>
    </cofactor>
</comment>